<dbReference type="EC" id="2.7.13.3" evidence="3"/>
<gene>
    <name evidence="14" type="ORF">B9W14_03640</name>
</gene>
<dbReference type="GO" id="GO:0000155">
    <property type="term" value="F:phosphorelay sensor kinase activity"/>
    <property type="evidence" value="ECO:0007669"/>
    <property type="project" value="InterPro"/>
</dbReference>
<dbReference type="InterPro" id="IPR036097">
    <property type="entry name" value="HisK_dim/P_sf"/>
</dbReference>
<dbReference type="InterPro" id="IPR050398">
    <property type="entry name" value="HssS/ArlS-like"/>
</dbReference>
<sequence length="449" mass="52263">MLLIKVKKLRFKLIIMFLISLIVSIFSGFFMDELFKKDGNDYYVQTTHFTKQCKNIEKKITNAKDDKEIYSIINNNIRYADIFVLNKNGEVLIKSKNCKESSFDLDSLAKNNNDIDTEEYAIKYNLIDKLDNNRYILFSGTLIRTEHSILILIVPIIIFIVLFFILTNKEIVYIKELCLGLKEISKGDLKYRVRIMGKDEISEIGSSINDMSQKLYEYKQKEKKIEKDKELFIMNISHDLRTPLTSIIGYVNLLKSKYSCNDDIKKYIDIIDLKAARLNKLINDFFEYNKFNNCDIKLNKISISLNEFMRQVVTGIIPLCSEKNLKIKLLFPEYDIDINIDPDKMFRVMENLLINAIRYCNIGSEIQLSISREENIIIYITNECDDFNEEEINNIFDKFYRGDKARISTKGGAGLGLSIAKSIVELHNGKIFAEYNGKKICLKLVLPHK</sequence>
<keyword evidence="10 11" id="KW-0472">Membrane</keyword>
<proteinExistence type="predicted"/>
<evidence type="ECO:0000256" key="7">
    <source>
        <dbReference type="ARBA" id="ARBA00022777"/>
    </source>
</evidence>
<reference evidence="15" key="1">
    <citation type="submission" date="2017-04" db="EMBL/GenBank/DDBJ databases">
        <authorList>
            <person name="Song Y."/>
            <person name="Cho B.-K."/>
        </authorList>
    </citation>
    <scope>NUCLEOTIDE SEQUENCE [LARGE SCALE GENOMIC DNA]</scope>
    <source>
        <strain evidence="15">SL1</strain>
    </source>
</reference>
<evidence type="ECO:0000256" key="2">
    <source>
        <dbReference type="ARBA" id="ARBA00004141"/>
    </source>
</evidence>
<accession>A0A2U8DN54</accession>
<dbReference type="InterPro" id="IPR003660">
    <property type="entry name" value="HAMP_dom"/>
</dbReference>
<dbReference type="Gene3D" id="6.10.340.10">
    <property type="match status" value="1"/>
</dbReference>
<dbReference type="CDD" id="cd00082">
    <property type="entry name" value="HisKA"/>
    <property type="match status" value="1"/>
</dbReference>
<evidence type="ECO:0000256" key="3">
    <source>
        <dbReference type="ARBA" id="ARBA00012438"/>
    </source>
</evidence>
<dbReference type="FunFam" id="3.30.565.10:FF:000006">
    <property type="entry name" value="Sensor histidine kinase WalK"/>
    <property type="match status" value="1"/>
</dbReference>
<name>A0A2U8DN54_9CLOT</name>
<evidence type="ECO:0000259" key="12">
    <source>
        <dbReference type="PROSITE" id="PS50109"/>
    </source>
</evidence>
<evidence type="ECO:0000256" key="11">
    <source>
        <dbReference type="SAM" id="Phobius"/>
    </source>
</evidence>
<keyword evidence="15" id="KW-1185">Reference proteome</keyword>
<dbReference type="SMART" id="SM00387">
    <property type="entry name" value="HATPase_c"/>
    <property type="match status" value="1"/>
</dbReference>
<feature type="domain" description="HAMP" evidence="13">
    <location>
        <begin position="180"/>
        <end position="220"/>
    </location>
</feature>
<keyword evidence="9" id="KW-0902">Two-component regulatory system</keyword>
<feature type="domain" description="Histidine kinase" evidence="12">
    <location>
        <begin position="235"/>
        <end position="449"/>
    </location>
</feature>
<dbReference type="PRINTS" id="PR00344">
    <property type="entry name" value="BCTRLSENSOR"/>
</dbReference>
<dbReference type="SUPFAM" id="SSF47384">
    <property type="entry name" value="Homodimeric domain of signal transducing histidine kinase"/>
    <property type="match status" value="1"/>
</dbReference>
<dbReference type="SUPFAM" id="SSF55874">
    <property type="entry name" value="ATPase domain of HSP90 chaperone/DNA topoisomerase II/histidine kinase"/>
    <property type="match status" value="1"/>
</dbReference>
<keyword evidence="6 11" id="KW-0812">Transmembrane</keyword>
<dbReference type="PANTHER" id="PTHR45528:SF8">
    <property type="entry name" value="HISTIDINE KINASE"/>
    <property type="match status" value="1"/>
</dbReference>
<dbReference type="AlphaFoldDB" id="A0A2U8DN54"/>
<dbReference type="Pfam" id="PF02518">
    <property type="entry name" value="HATPase_c"/>
    <property type="match status" value="1"/>
</dbReference>
<keyword evidence="8 11" id="KW-1133">Transmembrane helix</keyword>
<dbReference type="OrthoDB" id="9792991at2"/>
<dbReference type="InterPro" id="IPR005467">
    <property type="entry name" value="His_kinase_dom"/>
</dbReference>
<evidence type="ECO:0000256" key="5">
    <source>
        <dbReference type="ARBA" id="ARBA00022679"/>
    </source>
</evidence>
<dbReference type="PROSITE" id="PS50109">
    <property type="entry name" value="HIS_KIN"/>
    <property type="match status" value="1"/>
</dbReference>
<dbReference type="GO" id="GO:0005886">
    <property type="term" value="C:plasma membrane"/>
    <property type="evidence" value="ECO:0007669"/>
    <property type="project" value="TreeGrafter"/>
</dbReference>
<dbReference type="EMBL" id="CP020953">
    <property type="protein sequence ID" value="AWI03612.1"/>
    <property type="molecule type" value="Genomic_DNA"/>
</dbReference>
<evidence type="ECO:0000313" key="15">
    <source>
        <dbReference type="Proteomes" id="UP000244910"/>
    </source>
</evidence>
<dbReference type="InterPro" id="IPR004358">
    <property type="entry name" value="Sig_transdc_His_kin-like_C"/>
</dbReference>
<feature type="transmembrane region" description="Helical" evidence="11">
    <location>
        <begin position="12"/>
        <end position="31"/>
    </location>
</feature>
<keyword evidence="5" id="KW-0808">Transferase</keyword>
<evidence type="ECO:0000256" key="6">
    <source>
        <dbReference type="ARBA" id="ARBA00022692"/>
    </source>
</evidence>
<evidence type="ECO:0000256" key="1">
    <source>
        <dbReference type="ARBA" id="ARBA00000085"/>
    </source>
</evidence>
<keyword evidence="7" id="KW-0418">Kinase</keyword>
<dbReference type="Gene3D" id="1.10.287.130">
    <property type="match status" value="1"/>
</dbReference>
<evidence type="ECO:0000313" key="14">
    <source>
        <dbReference type="EMBL" id="AWI03612.1"/>
    </source>
</evidence>
<evidence type="ECO:0000256" key="8">
    <source>
        <dbReference type="ARBA" id="ARBA00022989"/>
    </source>
</evidence>
<dbReference type="InterPro" id="IPR036890">
    <property type="entry name" value="HATPase_C_sf"/>
</dbReference>
<dbReference type="SUPFAM" id="SSF158472">
    <property type="entry name" value="HAMP domain-like"/>
    <property type="match status" value="1"/>
</dbReference>
<evidence type="ECO:0000256" key="9">
    <source>
        <dbReference type="ARBA" id="ARBA00023012"/>
    </source>
</evidence>
<evidence type="ECO:0000256" key="4">
    <source>
        <dbReference type="ARBA" id="ARBA00022553"/>
    </source>
</evidence>
<evidence type="ECO:0000256" key="10">
    <source>
        <dbReference type="ARBA" id="ARBA00023136"/>
    </source>
</evidence>
<dbReference type="Pfam" id="PF00512">
    <property type="entry name" value="HisKA"/>
    <property type="match status" value="1"/>
</dbReference>
<evidence type="ECO:0000259" key="13">
    <source>
        <dbReference type="PROSITE" id="PS50885"/>
    </source>
</evidence>
<dbReference type="Proteomes" id="UP000244910">
    <property type="component" value="Chromosome"/>
</dbReference>
<dbReference type="SMART" id="SM00388">
    <property type="entry name" value="HisKA"/>
    <property type="match status" value="1"/>
</dbReference>
<organism evidence="14 15">
    <name type="scientific">Clostridium drakei</name>
    <dbReference type="NCBI Taxonomy" id="332101"/>
    <lineage>
        <taxon>Bacteria</taxon>
        <taxon>Bacillati</taxon>
        <taxon>Bacillota</taxon>
        <taxon>Clostridia</taxon>
        <taxon>Eubacteriales</taxon>
        <taxon>Clostridiaceae</taxon>
        <taxon>Clostridium</taxon>
    </lineage>
</organism>
<dbReference type="PROSITE" id="PS50885">
    <property type="entry name" value="HAMP"/>
    <property type="match status" value="1"/>
</dbReference>
<dbReference type="Pfam" id="PF00672">
    <property type="entry name" value="HAMP"/>
    <property type="match status" value="1"/>
</dbReference>
<dbReference type="InterPro" id="IPR003661">
    <property type="entry name" value="HisK_dim/P_dom"/>
</dbReference>
<comment type="subcellular location">
    <subcellularLocation>
        <location evidence="2">Membrane</location>
        <topology evidence="2">Multi-pass membrane protein</topology>
    </subcellularLocation>
</comment>
<dbReference type="CDD" id="cd06225">
    <property type="entry name" value="HAMP"/>
    <property type="match status" value="1"/>
</dbReference>
<dbReference type="InterPro" id="IPR003594">
    <property type="entry name" value="HATPase_dom"/>
</dbReference>
<feature type="transmembrane region" description="Helical" evidence="11">
    <location>
        <begin position="147"/>
        <end position="166"/>
    </location>
</feature>
<protein>
    <recommendedName>
        <fullName evidence="3">histidine kinase</fullName>
        <ecNumber evidence="3">2.7.13.3</ecNumber>
    </recommendedName>
</protein>
<dbReference type="PANTHER" id="PTHR45528">
    <property type="entry name" value="SENSOR HISTIDINE KINASE CPXA"/>
    <property type="match status" value="1"/>
</dbReference>
<keyword evidence="4" id="KW-0597">Phosphoprotein</keyword>
<dbReference type="Gene3D" id="3.30.565.10">
    <property type="entry name" value="Histidine kinase-like ATPase, C-terminal domain"/>
    <property type="match status" value="1"/>
</dbReference>
<comment type="catalytic activity">
    <reaction evidence="1">
        <text>ATP + protein L-histidine = ADP + protein N-phospho-L-histidine.</text>
        <dbReference type="EC" id="2.7.13.3"/>
    </reaction>
</comment>
<dbReference type="KEGG" id="cdrk:B9W14_03640"/>